<evidence type="ECO:0008006" key="3">
    <source>
        <dbReference type="Google" id="ProtNLM"/>
    </source>
</evidence>
<proteinExistence type="predicted"/>
<name>A0A1G2PLK7_TERXR</name>
<comment type="caution">
    <text evidence="1">The sequence shown here is derived from an EMBL/GenBank/DDBJ whole genome shotgun (WGS) entry which is preliminary data.</text>
</comment>
<evidence type="ECO:0000313" key="1">
    <source>
        <dbReference type="EMBL" id="OHA49214.1"/>
    </source>
</evidence>
<dbReference type="InterPro" id="IPR010428">
    <property type="entry name" value="Zincin_1"/>
</dbReference>
<dbReference type="EMBL" id="MHST01000012">
    <property type="protein sequence ID" value="OHA49214.1"/>
    <property type="molecule type" value="Genomic_DNA"/>
</dbReference>
<gene>
    <name evidence="1" type="ORF">A2682_00920</name>
</gene>
<dbReference type="InterPro" id="IPR038555">
    <property type="entry name" value="Zincin_1_sf"/>
</dbReference>
<dbReference type="Pfam" id="PF06262">
    <property type="entry name" value="Zincin_1"/>
    <property type="match status" value="1"/>
</dbReference>
<dbReference type="AlphaFoldDB" id="A0A1G2PLK7"/>
<dbReference type="STRING" id="1802363.A2682_00920"/>
<sequence length="134" mass="15298">MSISMLPGIFERLVAVALDALPERFRKRLENVEVVIEDAPTGEQRRIWGERRTDEAGDAENETLFGLYEGIPQVARDSGYTFVLPDKITIFRTSILEACETEDEVRYEVQATVLHEIAHHFGISDERLDDLGKY</sequence>
<dbReference type="SUPFAM" id="SSF55486">
    <property type="entry name" value="Metalloproteases ('zincins'), catalytic domain"/>
    <property type="match status" value="1"/>
</dbReference>
<reference evidence="1 2" key="1">
    <citation type="journal article" date="2016" name="Nat. Commun.">
        <title>Thousands of microbial genomes shed light on interconnected biogeochemical processes in an aquifer system.</title>
        <authorList>
            <person name="Anantharaman K."/>
            <person name="Brown C.T."/>
            <person name="Hug L.A."/>
            <person name="Sharon I."/>
            <person name="Castelle C.J."/>
            <person name="Probst A.J."/>
            <person name="Thomas B.C."/>
            <person name="Singh A."/>
            <person name="Wilkins M.J."/>
            <person name="Karaoz U."/>
            <person name="Brodie E.L."/>
            <person name="Williams K.H."/>
            <person name="Hubbard S.S."/>
            <person name="Banfield J.F."/>
        </authorList>
    </citation>
    <scope>NUCLEOTIDE SEQUENCE [LARGE SCALE GENOMIC DNA]</scope>
    <source>
        <strain evidence="2">RIFCSPHIGHO2_01_FULL_58_15</strain>
    </source>
</reference>
<dbReference type="CDD" id="cd12952">
    <property type="entry name" value="MMP_ACEL2062"/>
    <property type="match status" value="1"/>
</dbReference>
<dbReference type="Gene3D" id="3.30.2010.20">
    <property type="match status" value="1"/>
</dbReference>
<organism evidence="1 2">
    <name type="scientific">Terrybacteria sp. (strain RIFCSPHIGHO2_01_FULL_58_15)</name>
    <dbReference type="NCBI Taxonomy" id="1802363"/>
    <lineage>
        <taxon>Bacteria</taxon>
        <taxon>Candidatus Terryibacteriota</taxon>
    </lineage>
</organism>
<protein>
    <recommendedName>
        <fullName evidence="3">Metallopeptidase family protein</fullName>
    </recommendedName>
</protein>
<accession>A0A1G2PLK7</accession>
<dbReference type="Proteomes" id="UP000178690">
    <property type="component" value="Unassembled WGS sequence"/>
</dbReference>
<evidence type="ECO:0000313" key="2">
    <source>
        <dbReference type="Proteomes" id="UP000178690"/>
    </source>
</evidence>